<evidence type="ECO:0000313" key="3">
    <source>
        <dbReference type="EMBL" id="VVC89939.1"/>
    </source>
</evidence>
<feature type="chain" id="PRO_5022929301" evidence="2">
    <location>
        <begin position="18"/>
        <end position="288"/>
    </location>
</feature>
<keyword evidence="1" id="KW-0472">Membrane</keyword>
<keyword evidence="1" id="KW-0812">Transmembrane</keyword>
<name>A0A5E4PYI0_9NEOP</name>
<protein>
    <submittedName>
        <fullName evidence="3">Uncharacterized protein</fullName>
    </submittedName>
</protein>
<feature type="signal peptide" evidence="2">
    <location>
        <begin position="1"/>
        <end position="17"/>
    </location>
</feature>
<accession>A0A5E4PYI0</accession>
<keyword evidence="1" id="KW-1133">Transmembrane helix</keyword>
<evidence type="ECO:0000313" key="4">
    <source>
        <dbReference type="Proteomes" id="UP000324832"/>
    </source>
</evidence>
<sequence length="288" mass="32910">MRAGIAILFLTLSQCYSLVNTKREPNTDTMISQITSCYKHLDLSRCITAYGLWKAQSALEFEANRPFQWRRFVNNTQEDMFSRLCLETEMLLRRRSLTMNLSDYQLKLKSTGDGKFNLDLSKGRSSMKQLDKMIENFFPLIILPGLIMSAILPFFLPGLKMMTLAAGMLNNMALTGAVFTLLRNNAFNDKSRRKIIYINNGYGDYDHFPEGSVNDPISINFDSKVNTENTKNKDHRLIEIENTGISYPAIEDWLKDNSGNKGKVKNVQIMGEVSNGMDWRSAWNLMHG</sequence>
<evidence type="ECO:0000256" key="1">
    <source>
        <dbReference type="SAM" id="Phobius"/>
    </source>
</evidence>
<feature type="transmembrane region" description="Helical" evidence="1">
    <location>
        <begin position="137"/>
        <end position="156"/>
    </location>
</feature>
<organism evidence="3 4">
    <name type="scientific">Leptidea sinapis</name>
    <dbReference type="NCBI Taxonomy" id="189913"/>
    <lineage>
        <taxon>Eukaryota</taxon>
        <taxon>Metazoa</taxon>
        <taxon>Ecdysozoa</taxon>
        <taxon>Arthropoda</taxon>
        <taxon>Hexapoda</taxon>
        <taxon>Insecta</taxon>
        <taxon>Pterygota</taxon>
        <taxon>Neoptera</taxon>
        <taxon>Endopterygota</taxon>
        <taxon>Lepidoptera</taxon>
        <taxon>Glossata</taxon>
        <taxon>Ditrysia</taxon>
        <taxon>Papilionoidea</taxon>
        <taxon>Pieridae</taxon>
        <taxon>Dismorphiinae</taxon>
        <taxon>Leptidea</taxon>
    </lineage>
</organism>
<feature type="transmembrane region" description="Helical" evidence="1">
    <location>
        <begin position="163"/>
        <end position="182"/>
    </location>
</feature>
<proteinExistence type="predicted"/>
<evidence type="ECO:0000256" key="2">
    <source>
        <dbReference type="SAM" id="SignalP"/>
    </source>
</evidence>
<reference evidence="3 4" key="1">
    <citation type="submission" date="2017-07" db="EMBL/GenBank/DDBJ databases">
        <authorList>
            <person name="Talla V."/>
            <person name="Backstrom N."/>
        </authorList>
    </citation>
    <scope>NUCLEOTIDE SEQUENCE [LARGE SCALE GENOMIC DNA]</scope>
</reference>
<keyword evidence="4" id="KW-1185">Reference proteome</keyword>
<dbReference type="Proteomes" id="UP000324832">
    <property type="component" value="Unassembled WGS sequence"/>
</dbReference>
<dbReference type="AlphaFoldDB" id="A0A5E4PYI0"/>
<dbReference type="EMBL" id="FZQP02000670">
    <property type="protein sequence ID" value="VVC89939.1"/>
    <property type="molecule type" value="Genomic_DNA"/>
</dbReference>
<gene>
    <name evidence="3" type="ORF">LSINAPIS_LOCUS2964</name>
</gene>
<keyword evidence="2" id="KW-0732">Signal</keyword>